<sequence>MQLMHLNLLAIWQQSVVYKYFSTESMELLCEIIALAFNLPNLAKKNILI</sequence>
<dbReference type="HOGENOM" id="CLU_3143751_0_0_1"/>
<name>U9TM74_RHIID</name>
<organism evidence="1">
    <name type="scientific">Rhizophagus irregularis (strain DAOM 181602 / DAOM 197198 / MUCL 43194)</name>
    <name type="common">Arbuscular mycorrhizal fungus</name>
    <name type="synonym">Glomus intraradices</name>
    <dbReference type="NCBI Taxonomy" id="747089"/>
    <lineage>
        <taxon>Eukaryota</taxon>
        <taxon>Fungi</taxon>
        <taxon>Fungi incertae sedis</taxon>
        <taxon>Mucoromycota</taxon>
        <taxon>Glomeromycotina</taxon>
        <taxon>Glomeromycetes</taxon>
        <taxon>Glomerales</taxon>
        <taxon>Glomeraceae</taxon>
        <taxon>Rhizophagus</taxon>
    </lineage>
</organism>
<gene>
    <name evidence="1" type="ORF">GLOINDRAFT_31623</name>
</gene>
<evidence type="ECO:0000313" key="1">
    <source>
        <dbReference type="EMBL" id="ESA08512.1"/>
    </source>
</evidence>
<protein>
    <submittedName>
        <fullName evidence="1">Uncharacterized protein</fullName>
    </submittedName>
</protein>
<proteinExistence type="predicted"/>
<accession>U9TM74</accession>
<dbReference type="AlphaFoldDB" id="U9TM74"/>
<dbReference type="EMBL" id="KI289114">
    <property type="protein sequence ID" value="ESA08512.1"/>
    <property type="molecule type" value="Genomic_DNA"/>
</dbReference>
<reference evidence="1" key="1">
    <citation type="submission" date="2013-07" db="EMBL/GenBank/DDBJ databases">
        <title>The genome of an arbuscular mycorrhizal fungus provides insights into the evolution of the oldest plant symbiosis.</title>
        <authorList>
            <consortium name="DOE Joint Genome Institute"/>
            <person name="Tisserant E."/>
            <person name="Malbreil M."/>
            <person name="Kuo A."/>
            <person name="Kohler A."/>
            <person name="Symeonidi A."/>
            <person name="Balestrini R."/>
            <person name="Charron P."/>
            <person name="Duensing N."/>
            <person name="Frei-dit-Frey N."/>
            <person name="Gianinazzi-Pearson V."/>
            <person name="Gilbert B."/>
            <person name="Handa Y."/>
            <person name="Hijri M."/>
            <person name="Kaul R."/>
            <person name="Kawaguchi M."/>
            <person name="Krajinski F."/>
            <person name="Lammers P."/>
            <person name="Lapierre D."/>
            <person name="Masclaux F.G."/>
            <person name="Murat C."/>
            <person name="Morin E."/>
            <person name="Ndikumana S."/>
            <person name="Pagni M."/>
            <person name="Petitpierre D."/>
            <person name="Requena N."/>
            <person name="Rosikiewicz P."/>
            <person name="Riley R."/>
            <person name="Saito K."/>
            <person name="San Clemente H."/>
            <person name="Shapiro H."/>
            <person name="van Tuinen D."/>
            <person name="Becard G."/>
            <person name="Bonfante P."/>
            <person name="Paszkowski U."/>
            <person name="Shachar-Hill Y."/>
            <person name="Young J.P."/>
            <person name="Sanders I.R."/>
            <person name="Henrissat B."/>
            <person name="Rensing S.A."/>
            <person name="Grigoriev I.V."/>
            <person name="Corradi N."/>
            <person name="Roux C."/>
            <person name="Martin F."/>
        </authorList>
    </citation>
    <scope>NUCLEOTIDE SEQUENCE</scope>
    <source>
        <strain evidence="1">DAOM 197198</strain>
    </source>
</reference>